<proteinExistence type="predicted"/>
<dbReference type="Proteomes" id="UP000183809">
    <property type="component" value="Unassembled WGS sequence"/>
</dbReference>
<feature type="region of interest" description="Disordered" evidence="1">
    <location>
        <begin position="1"/>
        <end position="20"/>
    </location>
</feature>
<organism evidence="2 3">
    <name type="scientific">Diplodia corticola</name>
    <dbReference type="NCBI Taxonomy" id="236234"/>
    <lineage>
        <taxon>Eukaryota</taxon>
        <taxon>Fungi</taxon>
        <taxon>Dikarya</taxon>
        <taxon>Ascomycota</taxon>
        <taxon>Pezizomycotina</taxon>
        <taxon>Dothideomycetes</taxon>
        <taxon>Dothideomycetes incertae sedis</taxon>
        <taxon>Botryosphaeriales</taxon>
        <taxon>Botryosphaeriaceae</taxon>
        <taxon>Diplodia</taxon>
    </lineage>
</organism>
<accession>A0A1J9RIQ2</accession>
<dbReference type="RefSeq" id="XP_020135188.1">
    <property type="nucleotide sequence ID" value="XM_020269556.1"/>
</dbReference>
<sequence>MFKSDTTKTMRSLPDSASDSTSWLHTEDMVALAGIERTQRRSIMSAKCSHLVGRLSSKLQRMSSTSTKAIKHASQKMRSVLNKSARNGSTTDARSHDDSLPYHHDTRHETDELTQQEIDILFDSFSSVTDSGIDMSACGLLPAHDADYTPSPYVDTDTSMEVCEWASSPDIAVHIYAVRSAAAADDGADTNDDIRQSEGVLRRASCLNRADDRLYHVPGRLNISLPKGATGSMHLPSRYPRGAKGLKRPDDYDFPSWHPGPDGYMVPTQRLPRGVFLPKPSRLCEVETAEDTDFGEEGMPVRLLSQNVSQRSLRRTKAMVSRQHPAINQDQASDNAADDSLLCSDFDGNWVTYGNDSDEKTTRELDVMLEEDSIEEHTSAECFSEVSKQARLGFTQRVKAESIKLLRPFSSLFAIVASEDIGSEEDDAVLEQDESYSGSSTRTRSTNALATVQVQAFNGEDYSECDASNFSIFAQGPEEDATEFSEQSTMIHHEAQFGVSEGGRVKLSVKSQEQLADMVSSIEDEFDHDDNELVLPCSLPALPIGVQYAEERTSIISRGPHLIIPERRTRIAMATGGLGDDEGVEKTKDFGLFTSKCYL</sequence>
<name>A0A1J9RIQ2_9PEZI</name>
<evidence type="ECO:0000313" key="2">
    <source>
        <dbReference type="EMBL" id="OJD40345.1"/>
    </source>
</evidence>
<dbReference type="EMBL" id="MNUE01000001">
    <property type="protein sequence ID" value="OJD40345.1"/>
    <property type="molecule type" value="Genomic_DNA"/>
</dbReference>
<comment type="caution">
    <text evidence="2">The sequence shown here is derived from an EMBL/GenBank/DDBJ whole genome shotgun (WGS) entry which is preliminary data.</text>
</comment>
<feature type="compositionally biased region" description="Basic and acidic residues" evidence="1">
    <location>
        <begin position="93"/>
        <end position="105"/>
    </location>
</feature>
<reference evidence="2 3" key="1">
    <citation type="submission" date="2016-10" db="EMBL/GenBank/DDBJ databases">
        <title>Proteomics and genomics reveal pathogen-plant mechanisms compatible with a hemibiotrophic lifestyle of Diplodia corticola.</title>
        <authorList>
            <person name="Fernandes I."/>
            <person name="De Jonge R."/>
            <person name="Van De Peer Y."/>
            <person name="Devreese B."/>
            <person name="Alves A."/>
            <person name="Esteves A.C."/>
        </authorList>
    </citation>
    <scope>NUCLEOTIDE SEQUENCE [LARGE SCALE GENOMIC DNA]</scope>
    <source>
        <strain evidence="2 3">CBS 112549</strain>
    </source>
</reference>
<evidence type="ECO:0000256" key="1">
    <source>
        <dbReference type="SAM" id="MobiDB-lite"/>
    </source>
</evidence>
<protein>
    <submittedName>
        <fullName evidence="2">Uncharacterized protein</fullName>
    </submittedName>
</protein>
<feature type="compositionally biased region" description="Polar residues" evidence="1">
    <location>
        <begin position="83"/>
        <end position="92"/>
    </location>
</feature>
<dbReference type="OrthoDB" id="10606594at2759"/>
<feature type="region of interest" description="Disordered" evidence="1">
    <location>
        <begin position="83"/>
        <end position="105"/>
    </location>
</feature>
<dbReference type="AlphaFoldDB" id="A0A1J9RIQ2"/>
<dbReference type="GeneID" id="31009815"/>
<evidence type="ECO:0000313" key="3">
    <source>
        <dbReference type="Proteomes" id="UP000183809"/>
    </source>
</evidence>
<gene>
    <name evidence="2" type="ORF">BKCO1_1000187</name>
</gene>
<keyword evidence="3" id="KW-1185">Reference proteome</keyword>
<feature type="compositionally biased region" description="Polar residues" evidence="1">
    <location>
        <begin position="9"/>
        <end position="20"/>
    </location>
</feature>